<evidence type="ECO:0000256" key="1">
    <source>
        <dbReference type="ARBA" id="ARBA00022491"/>
    </source>
</evidence>
<keyword evidence="5" id="KW-0175">Coiled coil</keyword>
<keyword evidence="2" id="KW-0805">Transcription regulation</keyword>
<keyword evidence="4" id="KW-0804">Transcription</keyword>
<organism evidence="7 8">
    <name type="scientific">Clostridium neuense</name>
    <dbReference type="NCBI Taxonomy" id="1728934"/>
    <lineage>
        <taxon>Bacteria</taxon>
        <taxon>Bacillati</taxon>
        <taxon>Bacillota</taxon>
        <taxon>Clostridia</taxon>
        <taxon>Eubacteriales</taxon>
        <taxon>Clostridiaceae</taxon>
        <taxon>Clostridium</taxon>
    </lineage>
</organism>
<dbReference type="Pfam" id="PF13411">
    <property type="entry name" value="MerR_1"/>
    <property type="match status" value="1"/>
</dbReference>
<proteinExistence type="predicted"/>
<dbReference type="RefSeq" id="WP_406789472.1">
    <property type="nucleotide sequence ID" value="NZ_JBJIAA010000021.1"/>
</dbReference>
<gene>
    <name evidence="7" type="ORF">ACJDT4_20600</name>
</gene>
<keyword evidence="3" id="KW-0238">DNA-binding</keyword>
<dbReference type="EMBL" id="JBJIAA010000021">
    <property type="protein sequence ID" value="MFL0252813.1"/>
    <property type="molecule type" value="Genomic_DNA"/>
</dbReference>
<dbReference type="InterPro" id="IPR011256">
    <property type="entry name" value="Reg_factor_effector_dom_sf"/>
</dbReference>
<reference evidence="7 8" key="1">
    <citation type="submission" date="2024-11" db="EMBL/GenBank/DDBJ databases">
        <authorList>
            <person name="Heng Y.C."/>
            <person name="Lim A.C.H."/>
            <person name="Lee J.K.Y."/>
            <person name="Kittelmann S."/>
        </authorList>
    </citation>
    <scope>NUCLEOTIDE SEQUENCE [LARGE SCALE GENOMIC DNA]</scope>
    <source>
        <strain evidence="7 8">WILCCON 0114</strain>
    </source>
</reference>
<keyword evidence="8" id="KW-1185">Reference proteome</keyword>
<evidence type="ECO:0000256" key="3">
    <source>
        <dbReference type="ARBA" id="ARBA00023125"/>
    </source>
</evidence>
<dbReference type="PANTHER" id="PTHR30204">
    <property type="entry name" value="REDOX-CYCLING DRUG-SENSING TRANSCRIPTIONAL ACTIVATOR SOXR"/>
    <property type="match status" value="1"/>
</dbReference>
<keyword evidence="1" id="KW-0678">Repressor</keyword>
<dbReference type="Proteomes" id="UP001623592">
    <property type="component" value="Unassembled WGS sequence"/>
</dbReference>
<dbReference type="Gene3D" id="3.20.80.10">
    <property type="entry name" value="Regulatory factor, effector binding domain"/>
    <property type="match status" value="1"/>
</dbReference>
<comment type="caution">
    <text evidence="7">The sequence shown here is derived from an EMBL/GenBank/DDBJ whole genome shotgun (WGS) entry which is preliminary data.</text>
</comment>
<name>A0ABW8TJS0_9CLOT</name>
<dbReference type="SMART" id="SM00422">
    <property type="entry name" value="HTH_MERR"/>
    <property type="match status" value="1"/>
</dbReference>
<evidence type="ECO:0000256" key="4">
    <source>
        <dbReference type="ARBA" id="ARBA00023163"/>
    </source>
</evidence>
<dbReference type="InterPro" id="IPR009061">
    <property type="entry name" value="DNA-bd_dom_put_sf"/>
</dbReference>
<dbReference type="InterPro" id="IPR047057">
    <property type="entry name" value="MerR_fam"/>
</dbReference>
<dbReference type="SUPFAM" id="SSF46955">
    <property type="entry name" value="Putative DNA-binding domain"/>
    <property type="match status" value="1"/>
</dbReference>
<dbReference type="PROSITE" id="PS50937">
    <property type="entry name" value="HTH_MERR_2"/>
    <property type="match status" value="1"/>
</dbReference>
<dbReference type="SUPFAM" id="SSF55136">
    <property type="entry name" value="Probable bacterial effector-binding domain"/>
    <property type="match status" value="1"/>
</dbReference>
<sequence length="250" mass="29286">MYTSGKFCVIGHTTRKALRIYEDMELLLPEWINPENGYKYYDSKQVEKIMRINEYKEFGFSLKDISEIEKGNTNVKDFFEKRLNELNNEIQNSLEVKSKLQKKLQGDEKNLDYVCEICDCKEVFALYKEATIKTENVGEVVGKLYEMCSKGYEKAGPHFILYDNYENEQEEIKMKVGLPIVPKENYEDELLHIKNGEYLKTVHKGGFSKVGLAHAALLDYADKNNIKLRKTAIERYVSFKEVEVYYEVEE</sequence>
<evidence type="ECO:0000313" key="7">
    <source>
        <dbReference type="EMBL" id="MFL0252813.1"/>
    </source>
</evidence>
<protein>
    <submittedName>
        <fullName evidence="7">MerR family transcriptional regulator</fullName>
    </submittedName>
</protein>
<evidence type="ECO:0000256" key="2">
    <source>
        <dbReference type="ARBA" id="ARBA00023015"/>
    </source>
</evidence>
<dbReference type="Gene3D" id="1.10.1660.10">
    <property type="match status" value="1"/>
</dbReference>
<accession>A0ABW8TJS0</accession>
<dbReference type="InterPro" id="IPR000551">
    <property type="entry name" value="MerR-type_HTH_dom"/>
</dbReference>
<feature type="domain" description="HTH merR-type" evidence="6">
    <location>
        <begin position="1"/>
        <end position="71"/>
    </location>
</feature>
<evidence type="ECO:0000259" key="6">
    <source>
        <dbReference type="PROSITE" id="PS50937"/>
    </source>
</evidence>
<evidence type="ECO:0000313" key="8">
    <source>
        <dbReference type="Proteomes" id="UP001623592"/>
    </source>
</evidence>
<evidence type="ECO:0000256" key="5">
    <source>
        <dbReference type="SAM" id="Coils"/>
    </source>
</evidence>
<dbReference type="PANTHER" id="PTHR30204:SF69">
    <property type="entry name" value="MERR-FAMILY TRANSCRIPTIONAL REGULATOR"/>
    <property type="match status" value="1"/>
</dbReference>
<feature type="coiled-coil region" evidence="5">
    <location>
        <begin position="76"/>
        <end position="103"/>
    </location>
</feature>